<gene>
    <name evidence="3" type="ORF">CSUB01_07572</name>
</gene>
<evidence type="ECO:0000313" key="3">
    <source>
        <dbReference type="EMBL" id="KDN63482.1"/>
    </source>
</evidence>
<feature type="region of interest" description="Disordered" evidence="1">
    <location>
        <begin position="1"/>
        <end position="130"/>
    </location>
</feature>
<feature type="compositionally biased region" description="Polar residues" evidence="1">
    <location>
        <begin position="17"/>
        <end position="26"/>
    </location>
</feature>
<proteinExistence type="predicted"/>
<dbReference type="HOGENOM" id="CLU_012879_0_0_1"/>
<feature type="transmembrane region" description="Helical" evidence="2">
    <location>
        <begin position="760"/>
        <end position="783"/>
    </location>
</feature>
<dbReference type="EMBL" id="JMSE01001220">
    <property type="protein sequence ID" value="KDN63482.1"/>
    <property type="molecule type" value="Genomic_DNA"/>
</dbReference>
<evidence type="ECO:0000256" key="2">
    <source>
        <dbReference type="SAM" id="Phobius"/>
    </source>
</evidence>
<reference evidence="4" key="1">
    <citation type="journal article" date="2014" name="Genome Announc.">
        <title>Draft genome sequence of Colletotrichum sublineola, a destructive pathogen of cultivated sorghum.</title>
        <authorList>
            <person name="Baroncelli R."/>
            <person name="Sanz-Martin J.M."/>
            <person name="Rech G.E."/>
            <person name="Sukno S.A."/>
            <person name="Thon M.R."/>
        </authorList>
    </citation>
    <scope>NUCLEOTIDE SEQUENCE [LARGE SCALE GENOMIC DNA]</scope>
    <source>
        <strain evidence="4">TX430BB</strain>
    </source>
</reference>
<evidence type="ECO:0000256" key="1">
    <source>
        <dbReference type="SAM" id="MobiDB-lite"/>
    </source>
</evidence>
<sequence length="870" mass="98279">MTSIHNDIELQPPGVVRTQQSHTFPVSSSSPSYVTPIENLRGHRKRPSATWQPNDDETTVDAPLLSRQPRTPGSSNEGGWVYETDRNGNYDQSRSPAEHAGAERGTSYREDQQAMGSTLPDSNKTAGLPKKITRGSWTRHINTWIVHVPAIMTTIAVLGVGSFKFYWYPEEGPLVMNYRLDPDTIHNILQLAAKLHELLIVASLSSIALAMFRRRLVTNGVRLGFLTGGYRVGDLGYMGTKAFWRQGLDISNPWDMLLPGFVVFATIMSTIVGPASAVLLVPSLGWYEIDNSMAFDNITLPLRYSWNRTDIWYAGRHGAPQECKTVMGIYNDYCPAGGFPQISSWLRDYAATNLMNNLTFLSTSADLRRHLVFTQVNDTQNITSTTLCTTPVHFLTTSIGLFQKYIHDVNVGALSNEPRYRLQTNEVNPDNPSQLENSTLYQPFVQSKCTVHDKEELNNDPNPVFYPVDSLNCFQDDECLRFKNGTKEFSEGWLKNPKYEGRNTSSSTNFFVSNQSSSIVLIHGQIPDASSGEQKDMVYLCSLVASWAPSNFSVDAKFSDVLQSSLHNENAMQELYRNNQAHNVHTFRFSRRWFETLSPRWDITNTTGTSAMGEILRTFSSMEKQNGTTRPVIAPFSRENKTAAELFLSKVFGVYLTEGLARGNFKYEDTRILRTKSSHELTYVNLNEQHGFRGGEHKWTVFNSTTSRETWRKNDTYVNRTLQNITTSLQNGLPIYIVAERHGYGSGQQRRTLHWAQAMMYIYLGTVAIYALVVGVMSILESLKYERGGMRVRVLSIRPWSDLQDLMILALKTPVPNDRDLADAGAGVTCSRVWEKTVRARADDECNAQLVLEGTKNTRRLDLDGRERYY</sequence>
<keyword evidence="2" id="KW-1133">Transmembrane helix</keyword>
<feature type="compositionally biased region" description="Basic and acidic residues" evidence="1">
    <location>
        <begin position="96"/>
        <end position="112"/>
    </location>
</feature>
<dbReference type="OMA" id="PWSDLQD"/>
<feature type="transmembrane region" description="Helical" evidence="2">
    <location>
        <begin position="188"/>
        <end position="212"/>
    </location>
</feature>
<feature type="compositionally biased region" description="Polar residues" evidence="1">
    <location>
        <begin position="114"/>
        <end position="125"/>
    </location>
</feature>
<accession>A0A066X3D1</accession>
<feature type="transmembrane region" description="Helical" evidence="2">
    <location>
        <begin position="261"/>
        <end position="287"/>
    </location>
</feature>
<dbReference type="STRING" id="1173701.A0A066X3D1"/>
<dbReference type="eggNOG" id="ENOG502STM3">
    <property type="taxonomic scope" value="Eukaryota"/>
</dbReference>
<evidence type="ECO:0000313" key="4">
    <source>
        <dbReference type="Proteomes" id="UP000027238"/>
    </source>
</evidence>
<feature type="compositionally biased region" description="Polar residues" evidence="1">
    <location>
        <begin position="68"/>
        <end position="77"/>
    </location>
</feature>
<dbReference type="Proteomes" id="UP000027238">
    <property type="component" value="Unassembled WGS sequence"/>
</dbReference>
<keyword evidence="2" id="KW-0472">Membrane</keyword>
<keyword evidence="4" id="KW-1185">Reference proteome</keyword>
<dbReference type="OrthoDB" id="5342924at2759"/>
<dbReference type="AlphaFoldDB" id="A0A066X3D1"/>
<comment type="caution">
    <text evidence="3">The sequence shown here is derived from an EMBL/GenBank/DDBJ whole genome shotgun (WGS) entry which is preliminary data.</text>
</comment>
<name>A0A066X3D1_COLSU</name>
<organism evidence="3 4">
    <name type="scientific">Colletotrichum sublineola</name>
    <name type="common">Sorghum anthracnose fungus</name>
    <dbReference type="NCBI Taxonomy" id="1173701"/>
    <lineage>
        <taxon>Eukaryota</taxon>
        <taxon>Fungi</taxon>
        <taxon>Dikarya</taxon>
        <taxon>Ascomycota</taxon>
        <taxon>Pezizomycotina</taxon>
        <taxon>Sordariomycetes</taxon>
        <taxon>Hypocreomycetidae</taxon>
        <taxon>Glomerellales</taxon>
        <taxon>Glomerellaceae</taxon>
        <taxon>Colletotrichum</taxon>
        <taxon>Colletotrichum graminicola species complex</taxon>
    </lineage>
</organism>
<feature type="transmembrane region" description="Helical" evidence="2">
    <location>
        <begin position="144"/>
        <end position="168"/>
    </location>
</feature>
<protein>
    <submittedName>
        <fullName evidence="3">Uncharacterized protein</fullName>
    </submittedName>
</protein>
<keyword evidence="2" id="KW-0812">Transmembrane</keyword>